<dbReference type="AlphaFoldDB" id="A0A1H1BBW9"/>
<protein>
    <recommendedName>
        <fullName evidence="2">Mechanosensitive ion channel MscS C-terminal domain-containing protein</fullName>
    </recommendedName>
</protein>
<organism evidence="3 4">
    <name type="scientific">Paraburkholderia tuberum</name>
    <dbReference type="NCBI Taxonomy" id="157910"/>
    <lineage>
        <taxon>Bacteria</taxon>
        <taxon>Pseudomonadati</taxon>
        <taxon>Pseudomonadota</taxon>
        <taxon>Betaproteobacteria</taxon>
        <taxon>Burkholderiales</taxon>
        <taxon>Burkholderiaceae</taxon>
        <taxon>Paraburkholderia</taxon>
    </lineage>
</organism>
<keyword evidence="4" id="KW-1185">Reference proteome</keyword>
<evidence type="ECO:0000313" key="3">
    <source>
        <dbReference type="EMBL" id="SDQ49445.1"/>
    </source>
</evidence>
<reference evidence="4" key="1">
    <citation type="submission" date="2016-10" db="EMBL/GenBank/DDBJ databases">
        <authorList>
            <person name="Varghese N."/>
            <person name="Submissions S."/>
        </authorList>
    </citation>
    <scope>NUCLEOTIDE SEQUENCE [LARGE SCALE GENOMIC DNA]</scope>
    <source>
        <strain evidence="4">DUS833</strain>
    </source>
</reference>
<dbReference type="STRING" id="157910.SAMN05445850_0801"/>
<evidence type="ECO:0000259" key="2">
    <source>
        <dbReference type="Pfam" id="PF21082"/>
    </source>
</evidence>
<dbReference type="InterPro" id="IPR049278">
    <property type="entry name" value="MS_channel_C"/>
</dbReference>
<evidence type="ECO:0000256" key="1">
    <source>
        <dbReference type="SAM" id="MobiDB-lite"/>
    </source>
</evidence>
<dbReference type="GO" id="GO:0016020">
    <property type="term" value="C:membrane"/>
    <property type="evidence" value="ECO:0007669"/>
    <property type="project" value="InterPro"/>
</dbReference>
<gene>
    <name evidence="3" type="ORF">SAMN05445850_0801</name>
</gene>
<dbReference type="EMBL" id="FNKX01000001">
    <property type="protein sequence ID" value="SDQ49445.1"/>
    <property type="molecule type" value="Genomic_DNA"/>
</dbReference>
<name>A0A1H1BBW9_9BURK</name>
<proteinExistence type="predicted"/>
<dbReference type="SUPFAM" id="SSF82689">
    <property type="entry name" value="Mechanosensitive channel protein MscS (YggB), C-terminal domain"/>
    <property type="match status" value="1"/>
</dbReference>
<evidence type="ECO:0000313" key="4">
    <source>
        <dbReference type="Proteomes" id="UP000199365"/>
    </source>
</evidence>
<sequence>MSVVVWIGMVLTLLGIQNAVIAWMDSVSFGVGNAHMTLLAQAAADVPRVLREPAPTPFLVGFGRDGINLELGFRIEDAASGTRGVLSTVNCNIWRLFSEHGITIALPQREVRIVGQASGAMPHPVAMTDPDSDTTPIRRSGPPTVPPTTAVKPRFAPRQGMRQCPGNRYRLDSAQKIPICYKHLEPFK</sequence>
<dbReference type="Gene3D" id="3.30.70.100">
    <property type="match status" value="1"/>
</dbReference>
<dbReference type="Proteomes" id="UP000199365">
    <property type="component" value="Unassembled WGS sequence"/>
</dbReference>
<dbReference type="Pfam" id="PF21082">
    <property type="entry name" value="MS_channel_3rd"/>
    <property type="match status" value="1"/>
</dbReference>
<feature type="domain" description="Mechanosensitive ion channel MscS C-terminal" evidence="2">
    <location>
        <begin position="38"/>
        <end position="104"/>
    </location>
</feature>
<feature type="region of interest" description="Disordered" evidence="1">
    <location>
        <begin position="121"/>
        <end position="167"/>
    </location>
</feature>
<dbReference type="InterPro" id="IPR011066">
    <property type="entry name" value="MscS_channel_C_sf"/>
</dbReference>
<accession>A0A1H1BBW9</accession>